<dbReference type="AlphaFoldDB" id="A0A9W8I5F2"/>
<feature type="non-terminal residue" evidence="1">
    <location>
        <position position="149"/>
    </location>
</feature>
<proteinExistence type="predicted"/>
<evidence type="ECO:0000313" key="2">
    <source>
        <dbReference type="Proteomes" id="UP001139887"/>
    </source>
</evidence>
<dbReference type="EMBL" id="JANBUW010000674">
    <property type="protein sequence ID" value="KAJ2845912.1"/>
    <property type="molecule type" value="Genomic_DNA"/>
</dbReference>
<reference evidence="1" key="1">
    <citation type="submission" date="2022-07" db="EMBL/GenBank/DDBJ databases">
        <title>Phylogenomic reconstructions and comparative analyses of Kickxellomycotina fungi.</title>
        <authorList>
            <person name="Reynolds N.K."/>
            <person name="Stajich J.E."/>
            <person name="Barry K."/>
            <person name="Grigoriev I.V."/>
            <person name="Crous P."/>
            <person name="Smith M.E."/>
        </authorList>
    </citation>
    <scope>NUCLEOTIDE SEQUENCE</scope>
    <source>
        <strain evidence="1">NRRL 1566</strain>
    </source>
</reference>
<keyword evidence="2" id="KW-1185">Reference proteome</keyword>
<comment type="caution">
    <text evidence="1">The sequence shown here is derived from an EMBL/GenBank/DDBJ whole genome shotgun (WGS) entry which is preliminary data.</text>
</comment>
<name>A0A9W8I5F2_9FUNG</name>
<gene>
    <name evidence="1" type="ORF">IWW36_004593</name>
</gene>
<accession>A0A9W8I5F2</accession>
<organism evidence="1 2">
    <name type="scientific">Coemansia brasiliensis</name>
    <dbReference type="NCBI Taxonomy" id="2650707"/>
    <lineage>
        <taxon>Eukaryota</taxon>
        <taxon>Fungi</taxon>
        <taxon>Fungi incertae sedis</taxon>
        <taxon>Zoopagomycota</taxon>
        <taxon>Kickxellomycotina</taxon>
        <taxon>Kickxellomycetes</taxon>
        <taxon>Kickxellales</taxon>
        <taxon>Kickxellaceae</taxon>
        <taxon>Coemansia</taxon>
    </lineage>
</organism>
<protein>
    <submittedName>
        <fullName evidence="1">Uncharacterized protein</fullName>
    </submittedName>
</protein>
<evidence type="ECO:0000313" key="1">
    <source>
        <dbReference type="EMBL" id="KAJ2845912.1"/>
    </source>
</evidence>
<dbReference type="OrthoDB" id="5544218at2759"/>
<dbReference type="Proteomes" id="UP001139887">
    <property type="component" value="Unassembled WGS sequence"/>
</dbReference>
<sequence length="149" mass="16517">MDKLSGIAQIWTFSTVPAPQECFGIQLKHGDSTTAWFQGHIFESNSKQYSILGVPAQSPPPVHACMISEHERPTYYDVYIAEYTSEEPVLKICALNVERNSGSGDAIELSLEGSFNESPMHLSNAAFAQRLKLTTTKMLTGNQAQRHLE</sequence>